<dbReference type="EMBL" id="JABZGR010000032">
    <property type="protein sequence ID" value="MBF0970999.1"/>
    <property type="molecule type" value="Genomic_DNA"/>
</dbReference>
<evidence type="ECO:0000313" key="12">
    <source>
        <dbReference type="EMBL" id="MBF0970999.1"/>
    </source>
</evidence>
<dbReference type="SUPFAM" id="SSF56784">
    <property type="entry name" value="HAD-like"/>
    <property type="match status" value="1"/>
</dbReference>
<dbReference type="NCBIfam" id="TIGR01494">
    <property type="entry name" value="ATPase_P-type"/>
    <property type="match status" value="1"/>
</dbReference>
<evidence type="ECO:0000256" key="1">
    <source>
        <dbReference type="ARBA" id="ARBA00004370"/>
    </source>
</evidence>
<accession>A0A929S0E6</accession>
<dbReference type="Pfam" id="PF00122">
    <property type="entry name" value="E1-E2_ATPase"/>
    <property type="match status" value="1"/>
</dbReference>
<feature type="transmembrane region" description="Helical" evidence="10">
    <location>
        <begin position="50"/>
        <end position="71"/>
    </location>
</feature>
<dbReference type="PANTHER" id="PTHR48085:SF5">
    <property type="entry name" value="CADMIUM_ZINC-TRANSPORTING ATPASE HMA4-RELATED"/>
    <property type="match status" value="1"/>
</dbReference>
<feature type="transmembrane region" description="Helical" evidence="10">
    <location>
        <begin position="78"/>
        <end position="93"/>
    </location>
</feature>
<keyword evidence="5" id="KW-1278">Translocase</keyword>
<dbReference type="AlphaFoldDB" id="A0A929S0E6"/>
<dbReference type="GO" id="GO:0005886">
    <property type="term" value="C:plasma membrane"/>
    <property type="evidence" value="ECO:0007669"/>
    <property type="project" value="UniProtKB-SubCell"/>
</dbReference>
<dbReference type="SFLD" id="SFLDS00003">
    <property type="entry name" value="Haloacid_Dehalogenase"/>
    <property type="match status" value="1"/>
</dbReference>
<feature type="transmembrane region" description="Helical" evidence="10">
    <location>
        <begin position="627"/>
        <end position="647"/>
    </location>
</feature>
<comment type="subcellular location">
    <subcellularLocation>
        <location evidence="10">Cell membrane</location>
    </subcellularLocation>
    <subcellularLocation>
        <location evidence="1">Membrane</location>
    </subcellularLocation>
</comment>
<organism evidence="12 13">
    <name type="scientific">Alloprevotella tannerae</name>
    <dbReference type="NCBI Taxonomy" id="76122"/>
    <lineage>
        <taxon>Bacteria</taxon>
        <taxon>Pseudomonadati</taxon>
        <taxon>Bacteroidota</taxon>
        <taxon>Bacteroidia</taxon>
        <taxon>Bacteroidales</taxon>
        <taxon>Prevotellaceae</taxon>
        <taxon>Alloprevotella</taxon>
    </lineage>
</organism>
<evidence type="ECO:0000313" key="13">
    <source>
        <dbReference type="Proteomes" id="UP000704068"/>
    </source>
</evidence>
<dbReference type="PRINTS" id="PR00119">
    <property type="entry name" value="CATATPASE"/>
</dbReference>
<dbReference type="NCBIfam" id="TIGR01512">
    <property type="entry name" value="ATPase-IB2_Cd"/>
    <property type="match status" value="1"/>
</dbReference>
<feature type="transmembrane region" description="Helical" evidence="10">
    <location>
        <begin position="306"/>
        <end position="331"/>
    </location>
</feature>
<dbReference type="InterPro" id="IPR001757">
    <property type="entry name" value="P_typ_ATPase"/>
</dbReference>
<dbReference type="Proteomes" id="UP000704068">
    <property type="component" value="Unassembled WGS sequence"/>
</dbReference>
<proteinExistence type="inferred from homology"/>
<gene>
    <name evidence="12" type="primary">cadA</name>
    <name evidence="12" type="ORF">HXK21_08170</name>
</gene>
<dbReference type="Gene3D" id="3.40.50.1000">
    <property type="entry name" value="HAD superfamily/HAD-like"/>
    <property type="match status" value="1"/>
</dbReference>
<evidence type="ECO:0000256" key="10">
    <source>
        <dbReference type="RuleBase" id="RU362081"/>
    </source>
</evidence>
<sequence>MGEKRVTIFATELHKLSRIFATKSRVMCDTCSCHHHQACGELEGHGHNGLLFPLLSGALLIIGLLLDHFVLIPSILRLIYYGVAFLPVGFPILKEAWHEILKKEIFNEFLLMIIATTGAFYIGEYPEAVGVMLFYAIGEWFQDRAADKARNSIKSLVDLRPDMVTLVRADETFRVTPQEVEVGTIIEAVSGERLSLDGTLINDVATFDTAALTGESEPRTIYKGEEVLAGMIPLGTTVRLNVLRPVQESALERILKLVNEAHSRKAPAERFIRRFAKVYTPIVIFLAFFVAVLPPLLLNNAAFEDYLYRACIFLVISCPCALVVSIPLSYYAGIGASSKRGILFKGGNYLDAITKVKAVIFDKTGTLTVGKFEVEKITIEDKAILAVVGGMEAKSTHPIARAITNYLQEHLTLTSLASVEESAGYGLRADVGGHIYKVGNARFIDVPVEEVSEDLTQVFVSVDGVYLGYIALADKPKVDAKRGIQALRRLGIKTIGILSGDKESIVARLGKTLQADVCAGALLPEGKADYVIRFKKTTDSQTAFVGDGINDAPVLALSDLGIAMGGSGSDAAIETADVVIRSDKPSKVAEAIQLGRQTRRLAILNIMLALGAKLIVLLLGAFGCVTLWLAVFADTGVALLCIANVFCAQYRMCRPIRQDKK</sequence>
<dbReference type="InterPro" id="IPR027256">
    <property type="entry name" value="P-typ_ATPase_IB"/>
</dbReference>
<dbReference type="PANTHER" id="PTHR48085">
    <property type="entry name" value="CADMIUM/ZINC-TRANSPORTING ATPASE HMA2-RELATED"/>
    <property type="match status" value="1"/>
</dbReference>
<evidence type="ECO:0000256" key="9">
    <source>
        <dbReference type="ARBA" id="ARBA00047308"/>
    </source>
</evidence>
<evidence type="ECO:0000256" key="5">
    <source>
        <dbReference type="ARBA" id="ARBA00022967"/>
    </source>
</evidence>
<dbReference type="InterPro" id="IPR023299">
    <property type="entry name" value="ATPase_P-typ_cyto_dom_N"/>
</dbReference>
<keyword evidence="7 10" id="KW-0472">Membrane</keyword>
<keyword evidence="10" id="KW-0067">ATP-binding</keyword>
<dbReference type="GO" id="GO:0016887">
    <property type="term" value="F:ATP hydrolysis activity"/>
    <property type="evidence" value="ECO:0007669"/>
    <property type="project" value="InterPro"/>
</dbReference>
<evidence type="ECO:0000256" key="7">
    <source>
        <dbReference type="ARBA" id="ARBA00023136"/>
    </source>
</evidence>
<name>A0A929S0E6_9BACT</name>
<evidence type="ECO:0000256" key="3">
    <source>
        <dbReference type="ARBA" id="ARBA00022692"/>
    </source>
</evidence>
<dbReference type="InterPro" id="IPR051014">
    <property type="entry name" value="Cation_Transport_ATPase_IB"/>
</dbReference>
<dbReference type="GO" id="GO:0016463">
    <property type="term" value="F:P-type zinc transporter activity"/>
    <property type="evidence" value="ECO:0007669"/>
    <property type="project" value="UniProtKB-EC"/>
</dbReference>
<dbReference type="InterPro" id="IPR023214">
    <property type="entry name" value="HAD_sf"/>
</dbReference>
<dbReference type="SFLD" id="SFLDG00002">
    <property type="entry name" value="C1.7:_P-type_atpase_like"/>
    <property type="match status" value="1"/>
</dbReference>
<dbReference type="InterPro" id="IPR008250">
    <property type="entry name" value="ATPase_P-typ_transduc_dom_A_sf"/>
</dbReference>
<evidence type="ECO:0000256" key="4">
    <source>
        <dbReference type="ARBA" id="ARBA00022723"/>
    </source>
</evidence>
<keyword evidence="10" id="KW-0547">Nucleotide-binding</keyword>
<dbReference type="Pfam" id="PF00702">
    <property type="entry name" value="Hydrolase"/>
    <property type="match status" value="1"/>
</dbReference>
<comment type="caution">
    <text evidence="12">The sequence shown here is derived from an EMBL/GenBank/DDBJ whole genome shotgun (WGS) entry which is preliminary data.</text>
</comment>
<comment type="similarity">
    <text evidence="2 10">Belongs to the cation transport ATPase (P-type) (TC 3.A.3) family. Type IB subfamily.</text>
</comment>
<dbReference type="GO" id="GO:0046872">
    <property type="term" value="F:metal ion binding"/>
    <property type="evidence" value="ECO:0007669"/>
    <property type="project" value="UniProtKB-KW"/>
</dbReference>
<comment type="catalytic activity">
    <reaction evidence="9">
        <text>Zn(2+)(in) + ATP + H2O = Zn(2+)(out) + ADP + phosphate + H(+)</text>
        <dbReference type="Rhea" id="RHEA:20621"/>
        <dbReference type="ChEBI" id="CHEBI:15377"/>
        <dbReference type="ChEBI" id="CHEBI:15378"/>
        <dbReference type="ChEBI" id="CHEBI:29105"/>
        <dbReference type="ChEBI" id="CHEBI:30616"/>
        <dbReference type="ChEBI" id="CHEBI:43474"/>
        <dbReference type="ChEBI" id="CHEBI:456216"/>
        <dbReference type="EC" id="7.2.2.12"/>
    </reaction>
</comment>
<dbReference type="InterPro" id="IPR023298">
    <property type="entry name" value="ATPase_P-typ_TM_dom_sf"/>
</dbReference>
<evidence type="ECO:0000256" key="2">
    <source>
        <dbReference type="ARBA" id="ARBA00006024"/>
    </source>
</evidence>
<dbReference type="EC" id="7.2.2.12" evidence="8"/>
<dbReference type="InterPro" id="IPR059000">
    <property type="entry name" value="ATPase_P-type_domA"/>
</dbReference>
<dbReference type="GO" id="GO:0015086">
    <property type="term" value="F:cadmium ion transmembrane transporter activity"/>
    <property type="evidence" value="ECO:0007669"/>
    <property type="project" value="TreeGrafter"/>
</dbReference>
<keyword evidence="3 10" id="KW-0812">Transmembrane</keyword>
<dbReference type="PROSITE" id="PS00154">
    <property type="entry name" value="ATPASE_E1_E2"/>
    <property type="match status" value="1"/>
</dbReference>
<evidence type="ECO:0000259" key="11">
    <source>
        <dbReference type="Pfam" id="PF00122"/>
    </source>
</evidence>
<dbReference type="InterPro" id="IPR018303">
    <property type="entry name" value="ATPase_P-typ_P_site"/>
</dbReference>
<keyword evidence="10" id="KW-1003">Cell membrane</keyword>
<dbReference type="InterPro" id="IPR044492">
    <property type="entry name" value="P_typ_ATPase_HD_dom"/>
</dbReference>
<evidence type="ECO:0000256" key="8">
    <source>
        <dbReference type="ARBA" id="ARBA00039097"/>
    </source>
</evidence>
<dbReference type="Gene3D" id="3.40.1110.10">
    <property type="entry name" value="Calcium-transporting ATPase, cytoplasmic domain N"/>
    <property type="match status" value="1"/>
</dbReference>
<reference evidence="12" key="1">
    <citation type="submission" date="2020-04" db="EMBL/GenBank/DDBJ databases">
        <title>Deep metagenomics examines the oral microbiome during advanced dental caries in children, revealing novel taxa and co-occurrences with host molecules.</title>
        <authorList>
            <person name="Baker J.L."/>
            <person name="Morton J.T."/>
            <person name="Dinis M."/>
            <person name="Alvarez R."/>
            <person name="Tran N.C."/>
            <person name="Knight R."/>
            <person name="Edlund A."/>
        </authorList>
    </citation>
    <scope>NUCLEOTIDE SEQUENCE</scope>
    <source>
        <strain evidence="12">JCVI_34_bin.1</strain>
    </source>
</reference>
<dbReference type="SUPFAM" id="SSF81653">
    <property type="entry name" value="Calcium ATPase, transduction domain A"/>
    <property type="match status" value="1"/>
</dbReference>
<dbReference type="InterPro" id="IPR036412">
    <property type="entry name" value="HAD-like_sf"/>
</dbReference>
<dbReference type="Gene3D" id="2.70.150.10">
    <property type="entry name" value="Calcium-transporting ATPase, cytoplasmic transduction domain A"/>
    <property type="match status" value="1"/>
</dbReference>
<dbReference type="GO" id="GO:0005524">
    <property type="term" value="F:ATP binding"/>
    <property type="evidence" value="ECO:0007669"/>
    <property type="project" value="UniProtKB-UniRule"/>
</dbReference>
<dbReference type="SFLD" id="SFLDF00027">
    <property type="entry name" value="p-type_atpase"/>
    <property type="match status" value="1"/>
</dbReference>
<feature type="transmembrane region" description="Helical" evidence="10">
    <location>
        <begin position="601"/>
        <end position="621"/>
    </location>
</feature>
<protein>
    <recommendedName>
        <fullName evidence="8">P-type Zn(2+) transporter</fullName>
        <ecNumber evidence="8">7.2.2.12</ecNumber>
    </recommendedName>
</protein>
<keyword evidence="4 10" id="KW-0479">Metal-binding</keyword>
<dbReference type="SUPFAM" id="SSF81665">
    <property type="entry name" value="Calcium ATPase, transmembrane domain M"/>
    <property type="match status" value="1"/>
</dbReference>
<feature type="domain" description="P-type ATPase A" evidence="11">
    <location>
        <begin position="159"/>
        <end position="258"/>
    </location>
</feature>
<keyword evidence="6 10" id="KW-1133">Transmembrane helix</keyword>
<evidence type="ECO:0000256" key="6">
    <source>
        <dbReference type="ARBA" id="ARBA00022989"/>
    </source>
</evidence>
<dbReference type="NCBIfam" id="TIGR01525">
    <property type="entry name" value="ATPase-IB_hvy"/>
    <property type="match status" value="1"/>
</dbReference>
<feature type="transmembrane region" description="Helical" evidence="10">
    <location>
        <begin position="275"/>
        <end position="294"/>
    </location>
</feature>